<dbReference type="SMART" id="SM00697">
    <property type="entry name" value="DM8"/>
    <property type="match status" value="1"/>
</dbReference>
<dbReference type="AlphaFoldDB" id="A0AAD4JU77"/>
<accession>A0AAD4JU77</accession>
<dbReference type="PANTHER" id="PTHR20898:SF0">
    <property type="entry name" value="DAEDALUS ON 3-RELATED"/>
    <property type="match status" value="1"/>
</dbReference>
<keyword evidence="2" id="KW-1185">Reference proteome</keyword>
<dbReference type="EMBL" id="JAJJHW010003409">
    <property type="protein sequence ID" value="KAH8358831.1"/>
    <property type="molecule type" value="Genomic_DNA"/>
</dbReference>
<dbReference type="InterPro" id="IPR010512">
    <property type="entry name" value="DUF1091"/>
</dbReference>
<protein>
    <submittedName>
        <fullName evidence="1">Uncharacterized protein</fullName>
    </submittedName>
</protein>
<feature type="non-terminal residue" evidence="1">
    <location>
        <position position="1"/>
    </location>
</feature>
<dbReference type="PANTHER" id="PTHR20898">
    <property type="entry name" value="DAEDALUS ON 3-RELATED-RELATED"/>
    <property type="match status" value="1"/>
</dbReference>
<organism evidence="1 2">
    <name type="scientific">Drosophila rubida</name>
    <dbReference type="NCBI Taxonomy" id="30044"/>
    <lineage>
        <taxon>Eukaryota</taxon>
        <taxon>Metazoa</taxon>
        <taxon>Ecdysozoa</taxon>
        <taxon>Arthropoda</taxon>
        <taxon>Hexapoda</taxon>
        <taxon>Insecta</taxon>
        <taxon>Pterygota</taxon>
        <taxon>Neoptera</taxon>
        <taxon>Endopterygota</taxon>
        <taxon>Diptera</taxon>
        <taxon>Brachycera</taxon>
        <taxon>Muscomorpha</taxon>
        <taxon>Ephydroidea</taxon>
        <taxon>Drosophilidae</taxon>
        <taxon>Drosophila</taxon>
    </lineage>
</organism>
<dbReference type="Proteomes" id="UP001200034">
    <property type="component" value="Unassembled WGS sequence"/>
</dbReference>
<sequence length="151" mass="17733">KFTNVECQSTNLSWVLIHQCRLKAINRNRVDFNLNSTILYPVRSLRVHTQLLKKANGYKPWLIDVEIDVCLFLKKHNHPFIKIVYDIFASSSNINHTCPYVGPIIVTDLHLKPDSIPLPLPTGDYCLIIKWKFDRKIQALNKFYFEYMEDP</sequence>
<proteinExistence type="predicted"/>
<comment type="caution">
    <text evidence="1">The sequence shown here is derived from an EMBL/GenBank/DDBJ whole genome shotgun (WGS) entry which is preliminary data.</text>
</comment>
<evidence type="ECO:0000313" key="1">
    <source>
        <dbReference type="EMBL" id="KAH8358831.1"/>
    </source>
</evidence>
<gene>
    <name evidence="1" type="ORF">KR093_002779</name>
</gene>
<evidence type="ECO:0000313" key="2">
    <source>
        <dbReference type="Proteomes" id="UP001200034"/>
    </source>
</evidence>
<dbReference type="Pfam" id="PF06477">
    <property type="entry name" value="DUF1091"/>
    <property type="match status" value="1"/>
</dbReference>
<name>A0AAD4JU77_9MUSC</name>
<reference evidence="1" key="1">
    <citation type="journal article" date="2021" name="Mol. Ecol. Resour.">
        <title>Phylogenomic analyses of the genus Drosophila reveals genomic signals of climate adaptation.</title>
        <authorList>
            <person name="Li F."/>
            <person name="Rane R.V."/>
            <person name="Luria V."/>
            <person name="Xiong Z."/>
            <person name="Chen J."/>
            <person name="Li Z."/>
            <person name="Catullo R.A."/>
            <person name="Griffin P.C."/>
            <person name="Schiffer M."/>
            <person name="Pearce S."/>
            <person name="Lee S.F."/>
            <person name="McElroy K."/>
            <person name="Stocker A."/>
            <person name="Shirriffs J."/>
            <person name="Cockerell F."/>
            <person name="Coppin C."/>
            <person name="Sgro C.M."/>
            <person name="Karger A."/>
            <person name="Cain J.W."/>
            <person name="Weber J.A."/>
            <person name="Santpere G."/>
            <person name="Kirschner M.W."/>
            <person name="Hoffmann A.A."/>
            <person name="Oakeshott J.G."/>
            <person name="Zhang G."/>
        </authorList>
    </citation>
    <scope>NUCLEOTIDE SEQUENCE</scope>
    <source>
        <strain evidence="1">BGI-SZ-2011g</strain>
    </source>
</reference>